<evidence type="ECO:0000256" key="10">
    <source>
        <dbReference type="ARBA" id="ARBA00023010"/>
    </source>
</evidence>
<dbReference type="Gene3D" id="1.20.1270.30">
    <property type="match status" value="1"/>
</dbReference>
<reference evidence="13" key="1">
    <citation type="journal article" date="2020" name="mSystems">
        <title>Genome- and Community-Level Interaction Insights into Carbon Utilization and Element Cycling Functions of Hydrothermarchaeota in Hydrothermal Sediment.</title>
        <authorList>
            <person name="Zhou Z."/>
            <person name="Liu Y."/>
            <person name="Xu W."/>
            <person name="Pan J."/>
            <person name="Luo Z.H."/>
            <person name="Li M."/>
        </authorList>
    </citation>
    <scope>NUCLEOTIDE SEQUENCE [LARGE SCALE GENOMIC DNA]</scope>
    <source>
        <strain evidence="13">SpSt-1116</strain>
    </source>
</reference>
<keyword evidence="6 12" id="KW-0812">Transmembrane</keyword>
<evidence type="ECO:0000256" key="4">
    <source>
        <dbReference type="ARBA" id="ARBA00022485"/>
    </source>
</evidence>
<dbReference type="GO" id="GO:0043953">
    <property type="term" value="P:protein transport by the Tat complex"/>
    <property type="evidence" value="ECO:0007669"/>
    <property type="project" value="UniProtKB-UniRule"/>
</dbReference>
<keyword evidence="4" id="KW-0479">Metal-binding</keyword>
<keyword evidence="3 12" id="KW-1003">Cell membrane</keyword>
<dbReference type="InterPro" id="IPR016101">
    <property type="entry name" value="CO_DH_a-bundle"/>
</dbReference>
<evidence type="ECO:0000256" key="8">
    <source>
        <dbReference type="ARBA" id="ARBA00022989"/>
    </source>
</evidence>
<keyword evidence="5" id="KW-0533">Nickel</keyword>
<comment type="function">
    <text evidence="12">Part of the twin-arginine translocation (Tat) system that transports large folded proteins containing a characteristic twin-arginine motif in their signal peptide across membranes. TatA could form the protein-conducting channel of the Tat system.</text>
</comment>
<dbReference type="HAMAP" id="MF_00236">
    <property type="entry name" value="TatA_E"/>
    <property type="match status" value="1"/>
</dbReference>
<keyword evidence="7 12" id="KW-0653">Protein transport</keyword>
<dbReference type="InterPro" id="IPR006312">
    <property type="entry name" value="TatA/E"/>
</dbReference>
<dbReference type="GO" id="GO:0016151">
    <property type="term" value="F:nickel cation binding"/>
    <property type="evidence" value="ECO:0007669"/>
    <property type="project" value="InterPro"/>
</dbReference>
<comment type="subcellular location">
    <subcellularLocation>
        <location evidence="1 12">Cell membrane</location>
        <topology evidence="1 12">Single-pass membrane protein</topology>
    </subcellularLocation>
</comment>
<keyword evidence="8 12" id="KW-1133">Transmembrane helix</keyword>
<evidence type="ECO:0000256" key="12">
    <source>
        <dbReference type="HAMAP-Rule" id="MF_00236"/>
    </source>
</evidence>
<dbReference type="EMBL" id="DRZC01000069">
    <property type="protein sequence ID" value="HHQ80748.1"/>
    <property type="molecule type" value="Genomic_DNA"/>
</dbReference>
<keyword evidence="9" id="KW-0560">Oxidoreductase</keyword>
<proteinExistence type="inferred from homology"/>
<keyword evidence="2 12" id="KW-0813">Transport</keyword>
<dbReference type="GO" id="GO:0006091">
    <property type="term" value="P:generation of precursor metabolites and energy"/>
    <property type="evidence" value="ECO:0007669"/>
    <property type="project" value="InterPro"/>
</dbReference>
<evidence type="ECO:0000256" key="2">
    <source>
        <dbReference type="ARBA" id="ARBA00022448"/>
    </source>
</evidence>
<comment type="caution">
    <text evidence="13">The sequence shown here is derived from an EMBL/GenBank/DDBJ whole genome shotgun (WGS) entry which is preliminary data.</text>
</comment>
<dbReference type="GO" id="GO:0033281">
    <property type="term" value="C:TAT protein transport complex"/>
    <property type="evidence" value="ECO:0007669"/>
    <property type="project" value="UniProtKB-UniRule"/>
</dbReference>
<evidence type="ECO:0000256" key="6">
    <source>
        <dbReference type="ARBA" id="ARBA00022692"/>
    </source>
</evidence>
<dbReference type="Gene3D" id="1.20.5.3310">
    <property type="match status" value="1"/>
</dbReference>
<comment type="similarity">
    <text evidence="12">Belongs to the TatA/E family.</text>
</comment>
<evidence type="ECO:0000256" key="3">
    <source>
        <dbReference type="ARBA" id="ARBA00022475"/>
    </source>
</evidence>
<dbReference type="PANTHER" id="PTHR42982:SF1">
    <property type="entry name" value="SEC-INDEPENDENT PROTEIN TRANSLOCASE PROTEIN TATA"/>
    <property type="match status" value="1"/>
</dbReference>
<accession>A0A7J3ZL37</accession>
<name>A0A7J3ZL37_9CREN</name>
<organism evidence="13">
    <name type="scientific">Fervidicoccus fontis</name>
    <dbReference type="NCBI Taxonomy" id="683846"/>
    <lineage>
        <taxon>Archaea</taxon>
        <taxon>Thermoproteota</taxon>
        <taxon>Thermoprotei</taxon>
        <taxon>Fervidicoccales</taxon>
        <taxon>Fervidicoccaceae</taxon>
        <taxon>Fervidicoccus</taxon>
    </lineage>
</organism>
<gene>
    <name evidence="12 13" type="primary">tatA</name>
    <name evidence="13" type="ORF">ENM78_04795</name>
</gene>
<dbReference type="AlphaFoldDB" id="A0A7J3ZL37"/>
<evidence type="ECO:0000256" key="11">
    <source>
        <dbReference type="ARBA" id="ARBA00023136"/>
    </source>
</evidence>
<evidence type="ECO:0000256" key="5">
    <source>
        <dbReference type="ARBA" id="ARBA00022596"/>
    </source>
</evidence>
<dbReference type="PANTHER" id="PTHR42982">
    <property type="entry name" value="SEC-INDEPENDENT PROTEIN TRANSLOCASE PROTEIN TATA"/>
    <property type="match status" value="1"/>
</dbReference>
<keyword evidence="4" id="KW-0408">Iron</keyword>
<dbReference type="NCBIfam" id="TIGR01411">
    <property type="entry name" value="tatAE"/>
    <property type="match status" value="1"/>
</dbReference>
<dbReference type="Pfam" id="PF02416">
    <property type="entry name" value="TatA_B_E"/>
    <property type="match status" value="1"/>
</dbReference>
<evidence type="ECO:0000256" key="1">
    <source>
        <dbReference type="ARBA" id="ARBA00004162"/>
    </source>
</evidence>
<dbReference type="NCBIfam" id="NF011430">
    <property type="entry name" value="PRK14861.1"/>
    <property type="match status" value="1"/>
</dbReference>
<dbReference type="InterPro" id="IPR003369">
    <property type="entry name" value="TatA/B/E"/>
</dbReference>
<keyword evidence="4" id="KW-0411">Iron-sulfur</keyword>
<protein>
    <recommendedName>
        <fullName evidence="12">Sec-independent protein translocase protein TatA</fullName>
    </recommendedName>
</protein>
<evidence type="ECO:0000256" key="7">
    <source>
        <dbReference type="ARBA" id="ARBA00022927"/>
    </source>
</evidence>
<dbReference type="PRINTS" id="PR01506">
    <property type="entry name" value="TATBPROTEIN"/>
</dbReference>
<dbReference type="GO" id="GO:0043885">
    <property type="term" value="F:anaerobic carbon-monoxide dehydrogenase activity"/>
    <property type="evidence" value="ECO:0007669"/>
    <property type="project" value="InterPro"/>
</dbReference>
<dbReference type="GO" id="GO:0008320">
    <property type="term" value="F:protein transmembrane transporter activity"/>
    <property type="evidence" value="ECO:0007669"/>
    <property type="project" value="UniProtKB-UniRule"/>
</dbReference>
<keyword evidence="10 12" id="KW-0811">Translocation</keyword>
<comment type="subunit">
    <text evidence="12">Forms a complex with TatC.</text>
</comment>
<keyword evidence="11 12" id="KW-0472">Membrane</keyword>
<evidence type="ECO:0000256" key="9">
    <source>
        <dbReference type="ARBA" id="ARBA00023002"/>
    </source>
</evidence>
<sequence length="109" mass="11907">MPLGLGTPEILIILAIALLILGPSKLPQLARALGESIREFRKASSGVLEKEEMNVVKELQKDVQMGATSEIDDETLKKIAEKLGVNAEGKSSEQLRKEIVEKAKEKNIV</sequence>
<keyword evidence="4" id="KW-0004">4Fe-4S</keyword>
<evidence type="ECO:0000313" key="13">
    <source>
        <dbReference type="EMBL" id="HHQ80748.1"/>
    </source>
</evidence>
<dbReference type="GO" id="GO:0051539">
    <property type="term" value="F:4 iron, 4 sulfur cluster binding"/>
    <property type="evidence" value="ECO:0007669"/>
    <property type="project" value="UniProtKB-KW"/>
</dbReference>